<evidence type="ECO:0000313" key="2">
    <source>
        <dbReference type="EMBL" id="KKT10526.1"/>
    </source>
</evidence>
<name>A0A0G1EKE5_9BACT</name>
<keyword evidence="1" id="KW-0732">Signal</keyword>
<dbReference type="PATRIC" id="fig|1618778.3.peg.681"/>
<evidence type="ECO:0000313" key="3">
    <source>
        <dbReference type="Proteomes" id="UP000033907"/>
    </source>
</evidence>
<gene>
    <name evidence="2" type="ORF">UV91_C0013G0011</name>
</gene>
<accession>A0A0G1EKE5</accession>
<comment type="caution">
    <text evidence="2">The sequence shown here is derived from an EMBL/GenBank/DDBJ whole genome shotgun (WGS) entry which is preliminary data.</text>
</comment>
<protein>
    <submittedName>
        <fullName evidence="2">Uncharacterized protein</fullName>
    </submittedName>
</protein>
<feature type="chain" id="PRO_5002536920" evidence="1">
    <location>
        <begin position="22"/>
        <end position="196"/>
    </location>
</feature>
<organism evidence="2 3">
    <name type="scientific">Candidatus Nomurabacteria bacterium GW2011_GWF2_43_24</name>
    <dbReference type="NCBI Taxonomy" id="1618778"/>
    <lineage>
        <taxon>Bacteria</taxon>
        <taxon>Candidatus Nomuraibacteriota</taxon>
    </lineage>
</organism>
<sequence>MKKYLILFVVLLMALSVNVRAVRAQSERDEIRAQMKERVEAMRTEVKQKMDTLRFQIKGEQDTAKARIKELRITGREQALMRFDVAVERMNNLKNKVDTYILTLEAKGLDTAEAKSFLATANAKLNDATAKIAEMNALLSASIDELSKENRTKLVTLAQDTQKLIREAHLALGDAVKSLKDAVRKKVEELRQTPAE</sequence>
<feature type="signal peptide" evidence="1">
    <location>
        <begin position="1"/>
        <end position="21"/>
    </location>
</feature>
<reference evidence="2 3" key="1">
    <citation type="journal article" date="2015" name="Nature">
        <title>rRNA introns, odd ribosomes, and small enigmatic genomes across a large radiation of phyla.</title>
        <authorList>
            <person name="Brown C.T."/>
            <person name="Hug L.A."/>
            <person name="Thomas B.C."/>
            <person name="Sharon I."/>
            <person name="Castelle C.J."/>
            <person name="Singh A."/>
            <person name="Wilkins M.J."/>
            <person name="Williams K.H."/>
            <person name="Banfield J.F."/>
        </authorList>
    </citation>
    <scope>NUCLEOTIDE SEQUENCE [LARGE SCALE GENOMIC DNA]</scope>
</reference>
<evidence type="ECO:0000256" key="1">
    <source>
        <dbReference type="SAM" id="SignalP"/>
    </source>
</evidence>
<dbReference type="AlphaFoldDB" id="A0A0G1EKE5"/>
<proteinExistence type="predicted"/>
<dbReference type="Proteomes" id="UP000033907">
    <property type="component" value="Unassembled WGS sequence"/>
</dbReference>
<dbReference type="EMBL" id="LCGH01000013">
    <property type="protein sequence ID" value="KKT10526.1"/>
    <property type="molecule type" value="Genomic_DNA"/>
</dbReference>